<sequence length="498" mass="56485">MQRLRNAGHDDPNQRRAQSSLHVPPPPPPPPGRLPEKTKPEKNKDPNRPQKRLQLHQKCIYERMMPGRAFISAHVNRLQHGYYEDSGDLLHEQPMNDVSFVSVHFVFHPYDPRAHRFKSAEIKVSIRGDELHPNNAHPQTGRQRPRRSNPRILKHAPELIYGAVSPENLQWNFSLSSSLGVSQAPLSATLNPTGGVRGSYKIYDMMSIQGSLRSLKSPLGPLYDVDDAQAVWTLEENLLQRSGLPREFDFVLLVHKPDDVKNLFLTVDVDAVVGSWFGDYPQWYSNLPKYLPTHDLTFDFDTNIGQRFVPAHPGKGYNFADLPHPLQDYVTMPGTIYPTSDTTNDSESREHSGRTFDDYDDEYHRRFDFNPAAPYGKTIEQSPMSVDGPLTPMHPYGNPGQPTRQRRPSWAAETLNVRVLLEHSGLQVPSSRRYSVSPISYQEQPARKQSVRRKRSRSELKEYGAQQQNLHEIAREMLVNGDDGAAARSKGVNGKSAD</sequence>
<feature type="region of interest" description="Disordered" evidence="1">
    <location>
        <begin position="128"/>
        <end position="150"/>
    </location>
</feature>
<feature type="compositionally biased region" description="Basic and acidic residues" evidence="1">
    <location>
        <begin position="34"/>
        <end position="48"/>
    </location>
</feature>
<feature type="compositionally biased region" description="Pro residues" evidence="1">
    <location>
        <begin position="23"/>
        <end position="33"/>
    </location>
</feature>
<protein>
    <submittedName>
        <fullName evidence="2">Uncharacterized protein</fullName>
    </submittedName>
</protein>
<feature type="region of interest" description="Disordered" evidence="1">
    <location>
        <begin position="1"/>
        <end position="53"/>
    </location>
</feature>
<dbReference type="Proteomes" id="UP000244855">
    <property type="component" value="Unassembled WGS sequence"/>
</dbReference>
<name>A0A2V1D555_9PLEO</name>
<evidence type="ECO:0000313" key="3">
    <source>
        <dbReference type="Proteomes" id="UP000244855"/>
    </source>
</evidence>
<gene>
    <name evidence="2" type="ORF">DM02DRAFT_542075</name>
</gene>
<organism evidence="2 3">
    <name type="scientific">Periconia macrospinosa</name>
    <dbReference type="NCBI Taxonomy" id="97972"/>
    <lineage>
        <taxon>Eukaryota</taxon>
        <taxon>Fungi</taxon>
        <taxon>Dikarya</taxon>
        <taxon>Ascomycota</taxon>
        <taxon>Pezizomycotina</taxon>
        <taxon>Dothideomycetes</taxon>
        <taxon>Pleosporomycetidae</taxon>
        <taxon>Pleosporales</taxon>
        <taxon>Massarineae</taxon>
        <taxon>Periconiaceae</taxon>
        <taxon>Periconia</taxon>
    </lineage>
</organism>
<dbReference type="OrthoDB" id="4497018at2759"/>
<evidence type="ECO:0000313" key="2">
    <source>
        <dbReference type="EMBL" id="PVH93177.1"/>
    </source>
</evidence>
<reference evidence="2 3" key="1">
    <citation type="journal article" date="2018" name="Sci. Rep.">
        <title>Comparative genomics provides insights into the lifestyle and reveals functional heterogeneity of dark septate endophytic fungi.</title>
        <authorList>
            <person name="Knapp D.G."/>
            <person name="Nemeth J.B."/>
            <person name="Barry K."/>
            <person name="Hainaut M."/>
            <person name="Henrissat B."/>
            <person name="Johnson J."/>
            <person name="Kuo A."/>
            <person name="Lim J.H.P."/>
            <person name="Lipzen A."/>
            <person name="Nolan M."/>
            <person name="Ohm R.A."/>
            <person name="Tamas L."/>
            <person name="Grigoriev I.V."/>
            <person name="Spatafora J.W."/>
            <person name="Nagy L.G."/>
            <person name="Kovacs G.M."/>
        </authorList>
    </citation>
    <scope>NUCLEOTIDE SEQUENCE [LARGE SCALE GENOMIC DNA]</scope>
    <source>
        <strain evidence="2 3">DSE2036</strain>
    </source>
</reference>
<keyword evidence="3" id="KW-1185">Reference proteome</keyword>
<dbReference type="EMBL" id="KZ805608">
    <property type="protein sequence ID" value="PVH93177.1"/>
    <property type="molecule type" value="Genomic_DNA"/>
</dbReference>
<feature type="compositionally biased region" description="Polar residues" evidence="1">
    <location>
        <begin position="427"/>
        <end position="443"/>
    </location>
</feature>
<accession>A0A2V1D555</accession>
<proteinExistence type="predicted"/>
<evidence type="ECO:0000256" key="1">
    <source>
        <dbReference type="SAM" id="MobiDB-lite"/>
    </source>
</evidence>
<dbReference type="AlphaFoldDB" id="A0A2V1D555"/>
<feature type="region of interest" description="Disordered" evidence="1">
    <location>
        <begin position="426"/>
        <end position="467"/>
    </location>
</feature>